<organism evidence="2 3">
    <name type="scientific">Microcaecilia unicolor</name>
    <dbReference type="NCBI Taxonomy" id="1415580"/>
    <lineage>
        <taxon>Eukaryota</taxon>
        <taxon>Metazoa</taxon>
        <taxon>Chordata</taxon>
        <taxon>Craniata</taxon>
        <taxon>Vertebrata</taxon>
        <taxon>Euteleostomi</taxon>
        <taxon>Amphibia</taxon>
        <taxon>Gymnophiona</taxon>
        <taxon>Siphonopidae</taxon>
        <taxon>Microcaecilia</taxon>
    </lineage>
</organism>
<accession>A0A6P7ZHY6</accession>
<feature type="region of interest" description="Disordered" evidence="1">
    <location>
        <begin position="118"/>
        <end position="141"/>
    </location>
</feature>
<feature type="compositionally biased region" description="Polar residues" evidence="1">
    <location>
        <begin position="283"/>
        <end position="293"/>
    </location>
</feature>
<reference evidence="3" key="1">
    <citation type="submission" date="2025-08" db="UniProtKB">
        <authorList>
            <consortium name="RefSeq"/>
        </authorList>
    </citation>
    <scope>IDENTIFICATION</scope>
</reference>
<keyword evidence="2" id="KW-1185">Reference proteome</keyword>
<evidence type="ECO:0000313" key="3">
    <source>
        <dbReference type="RefSeq" id="XP_030077333.1"/>
    </source>
</evidence>
<evidence type="ECO:0000256" key="1">
    <source>
        <dbReference type="SAM" id="MobiDB-lite"/>
    </source>
</evidence>
<feature type="region of interest" description="Disordered" evidence="1">
    <location>
        <begin position="220"/>
        <end position="294"/>
    </location>
</feature>
<gene>
    <name evidence="3" type="primary">GRAMD1B</name>
</gene>
<dbReference type="AlphaFoldDB" id="A0A6P7ZHY6"/>
<evidence type="ECO:0000313" key="2">
    <source>
        <dbReference type="Proteomes" id="UP000515156"/>
    </source>
</evidence>
<feature type="compositionally biased region" description="Low complexity" evidence="1">
    <location>
        <begin position="122"/>
        <end position="132"/>
    </location>
</feature>
<dbReference type="Proteomes" id="UP000515156">
    <property type="component" value="Chromosome 12"/>
</dbReference>
<dbReference type="OrthoDB" id="8960672at2759"/>
<sequence>MPAANMTNTLQLPVLRLPEPVEYGGVWSSSSTPTLRRRRFKMKRMKKVHSEKESSLEAHLYQGASSLESTKEFLQLPSIEITPSSDEEMLWSNCSTPSISPRRKRFLLKKWIRVREKKELSESSSQPSSQQSSHDDESSRYLSPHVYEERMEVANPTSDPEIMGHVQEGGRAEGVQLVTPKQLEIPAGNGGSVIDITPEPSRVAHTASKVKGAKKRVKTNTTGQTSLSVVEGRPAKKQGQRKKTTVEGSQRAKGRSEMKGPKAVANAPQQSTACAGTADSPGTPATTTWSVTPAQRPDTPVYWPNPPPFQDVQRLNRWHTGLWHRWRVTLGQLQGNGNLSLMPPYSQSWAFPPQFPFYGTWPGYGFVQYQPQTSVLAGSIGQAMGVTSPPEHAMVPGIQDPSYAFPNPSCQGLITSHSP</sequence>
<proteinExistence type="predicted"/>
<protein>
    <submittedName>
        <fullName evidence="3">Protein Aster-B isoform X5</fullName>
    </submittedName>
</protein>
<dbReference type="RefSeq" id="XP_030077333.1">
    <property type="nucleotide sequence ID" value="XM_030221473.1"/>
</dbReference>
<dbReference type="GeneID" id="115481966"/>
<name>A0A6P7ZHY6_9AMPH</name>
<dbReference type="CTD" id="57476"/>